<evidence type="ECO:0000256" key="10">
    <source>
        <dbReference type="SAM" id="MobiDB-lite"/>
    </source>
</evidence>
<sequence>MLPNRGVVRVFSSVGPSRLVPGRHTSAATSSPGRYFGTLRQSGLSSSPYRPRRLVIASFSPVPSSARALSIWGWSPSLPGWPSSVPGWSWVSGSNKGESPAPEAAPTSTAQPVVEPTVVEPAVVEPAVVAPASGTSDAPLLADALTADDILRIPEQSGYLRALGLDYGWGPTSVMQWSLESVHVYTGLGWAASIVATALLLRVILLYPQYRAMHFSAAFQRMRGDPRAVKAINLGKTAARDKDLGMQWESRALYKMLKKEYGVSSLGFLWSFMQIPFSYGMFRLINGMASIPVPSMESAGWLWFTDLAHRDPYFILPTTATTLMITSVLINSRNNPAGTNKLLKPLVYIIAFVGLFVTSFLSSAVNLMATTFGAATLATTYLFNNAAVRRNLGLPALGPKPLRPIPKLVYEAPRSPSTTLRGRIADGIGDMKKNFREQLTSFGGSEPEDKAASQRRQMLRRAEEARRQSRSNEFERKYKGVGR</sequence>
<feature type="transmembrane region" description="Helical" evidence="11">
    <location>
        <begin position="342"/>
        <end position="361"/>
    </location>
</feature>
<dbReference type="Proteomes" id="UP000037136">
    <property type="component" value="Unassembled WGS sequence"/>
</dbReference>
<evidence type="ECO:0000256" key="1">
    <source>
        <dbReference type="ARBA" id="ARBA00004448"/>
    </source>
</evidence>
<evidence type="ECO:0000256" key="8">
    <source>
        <dbReference type="ARBA" id="ARBA00023136"/>
    </source>
</evidence>
<organism evidence="13 14">
    <name type="scientific">Ophiocordyceps unilateralis</name>
    <name type="common">Zombie-ant fungus</name>
    <name type="synonym">Torrubia unilateralis</name>
    <dbReference type="NCBI Taxonomy" id="268505"/>
    <lineage>
        <taxon>Eukaryota</taxon>
        <taxon>Fungi</taxon>
        <taxon>Dikarya</taxon>
        <taxon>Ascomycota</taxon>
        <taxon>Pezizomycotina</taxon>
        <taxon>Sordariomycetes</taxon>
        <taxon>Hypocreomycetidae</taxon>
        <taxon>Hypocreales</taxon>
        <taxon>Ophiocordycipitaceae</taxon>
        <taxon>Ophiocordyceps</taxon>
    </lineage>
</organism>
<dbReference type="OrthoDB" id="2148490at2759"/>
<name>A0A2A9PJV0_OPHUN</name>
<dbReference type="GO" id="GO:0005743">
    <property type="term" value="C:mitochondrial inner membrane"/>
    <property type="evidence" value="ECO:0007669"/>
    <property type="project" value="UniProtKB-SubCell"/>
</dbReference>
<keyword evidence="7" id="KW-0496">Mitochondrion</keyword>
<evidence type="ECO:0000256" key="3">
    <source>
        <dbReference type="ARBA" id="ARBA00022692"/>
    </source>
</evidence>
<evidence type="ECO:0000256" key="7">
    <source>
        <dbReference type="ARBA" id="ARBA00023128"/>
    </source>
</evidence>
<gene>
    <name evidence="13" type="ORF">XA68_18065</name>
</gene>
<dbReference type="PANTHER" id="PTHR12428:SF66">
    <property type="entry name" value="MITOCHONDRIAL INNER MEMBRANE PROTEIN OXA1L"/>
    <property type="match status" value="1"/>
</dbReference>
<evidence type="ECO:0000256" key="5">
    <source>
        <dbReference type="ARBA" id="ARBA00022946"/>
    </source>
</evidence>
<evidence type="ECO:0000313" key="14">
    <source>
        <dbReference type="Proteomes" id="UP000037136"/>
    </source>
</evidence>
<dbReference type="STRING" id="268505.A0A2A9PJV0"/>
<dbReference type="AlphaFoldDB" id="A0A2A9PJV0"/>
<accession>A0A2A9PJV0</accession>
<evidence type="ECO:0000256" key="9">
    <source>
        <dbReference type="RuleBase" id="RU003945"/>
    </source>
</evidence>
<evidence type="ECO:0000256" key="2">
    <source>
        <dbReference type="ARBA" id="ARBA00009877"/>
    </source>
</evidence>
<feature type="transmembrane region" description="Helical" evidence="11">
    <location>
        <begin position="188"/>
        <end position="207"/>
    </location>
</feature>
<proteinExistence type="inferred from homology"/>
<keyword evidence="3 9" id="KW-0812">Transmembrane</keyword>
<comment type="subcellular location">
    <subcellularLocation>
        <location evidence="9">Membrane</location>
        <topology evidence="9">Multi-pass membrane protein</topology>
    </subcellularLocation>
    <subcellularLocation>
        <location evidence="1">Mitochondrion inner membrane</location>
        <topology evidence="1">Multi-pass membrane protein</topology>
    </subcellularLocation>
</comment>
<evidence type="ECO:0000256" key="6">
    <source>
        <dbReference type="ARBA" id="ARBA00022989"/>
    </source>
</evidence>
<dbReference type="InterPro" id="IPR001708">
    <property type="entry name" value="YidC/ALB3/OXA1/COX18"/>
</dbReference>
<keyword evidence="5" id="KW-0809">Transit peptide</keyword>
<evidence type="ECO:0000256" key="4">
    <source>
        <dbReference type="ARBA" id="ARBA00022792"/>
    </source>
</evidence>
<feature type="domain" description="Membrane insertase YidC/Oxa/ALB C-terminal" evidence="12">
    <location>
        <begin position="190"/>
        <end position="384"/>
    </location>
</feature>
<evidence type="ECO:0000259" key="12">
    <source>
        <dbReference type="Pfam" id="PF02096"/>
    </source>
</evidence>
<comment type="similarity">
    <text evidence="2 9">Belongs to the OXA1/ALB3/YidC family.</text>
</comment>
<feature type="compositionally biased region" description="Basic and acidic residues" evidence="10">
    <location>
        <begin position="460"/>
        <end position="483"/>
    </location>
</feature>
<reference evidence="13 14" key="1">
    <citation type="journal article" date="2015" name="BMC Genomics">
        <title>Gene expression during zombie ant biting behavior reflects the complexity underlying fungal parasitic behavioral manipulation.</title>
        <authorList>
            <person name="de Bekker C."/>
            <person name="Ohm R.A."/>
            <person name="Loreto R.G."/>
            <person name="Sebastian A."/>
            <person name="Albert I."/>
            <person name="Merrow M."/>
            <person name="Brachmann A."/>
            <person name="Hughes D.P."/>
        </authorList>
    </citation>
    <scope>NUCLEOTIDE SEQUENCE [LARGE SCALE GENOMIC DNA]</scope>
    <source>
        <strain evidence="13 14">SC16a</strain>
    </source>
</reference>
<evidence type="ECO:0000256" key="11">
    <source>
        <dbReference type="SAM" id="Phobius"/>
    </source>
</evidence>
<feature type="region of interest" description="Disordered" evidence="10">
    <location>
        <begin position="436"/>
        <end position="483"/>
    </location>
</feature>
<dbReference type="GO" id="GO:0032979">
    <property type="term" value="P:protein insertion into mitochondrial inner membrane from matrix"/>
    <property type="evidence" value="ECO:0007669"/>
    <property type="project" value="TreeGrafter"/>
</dbReference>
<keyword evidence="14" id="KW-1185">Reference proteome</keyword>
<feature type="region of interest" description="Disordered" evidence="10">
    <location>
        <begin position="92"/>
        <end position="111"/>
    </location>
</feature>
<keyword evidence="6 11" id="KW-1133">Transmembrane helix</keyword>
<dbReference type="EMBL" id="LAZP02000086">
    <property type="protein sequence ID" value="PFH61182.1"/>
    <property type="molecule type" value="Genomic_DNA"/>
</dbReference>
<protein>
    <recommendedName>
        <fullName evidence="12">Membrane insertase YidC/Oxa/ALB C-terminal domain-containing protein</fullName>
    </recommendedName>
</protein>
<dbReference type="InterPro" id="IPR028055">
    <property type="entry name" value="YidC/Oxa/ALB_C"/>
</dbReference>
<dbReference type="Pfam" id="PF02096">
    <property type="entry name" value="60KD_IMP"/>
    <property type="match status" value="1"/>
</dbReference>
<dbReference type="PANTHER" id="PTHR12428">
    <property type="entry name" value="OXA1"/>
    <property type="match status" value="1"/>
</dbReference>
<keyword evidence="8 11" id="KW-0472">Membrane</keyword>
<keyword evidence="4" id="KW-0999">Mitochondrion inner membrane</keyword>
<evidence type="ECO:0000313" key="13">
    <source>
        <dbReference type="EMBL" id="PFH61182.1"/>
    </source>
</evidence>
<feature type="transmembrane region" description="Helical" evidence="11">
    <location>
        <begin position="261"/>
        <end position="282"/>
    </location>
</feature>
<dbReference type="GO" id="GO:0032977">
    <property type="term" value="F:membrane insertase activity"/>
    <property type="evidence" value="ECO:0007669"/>
    <property type="project" value="InterPro"/>
</dbReference>
<reference evidence="13 14" key="2">
    <citation type="journal article" date="2017" name="Sci. Rep.">
        <title>Ant-infecting Ophiocordyceps genomes reveal a high diversity of potential behavioral manipulation genes and a possible major role for enterotoxins.</title>
        <authorList>
            <person name="de Bekker C."/>
            <person name="Ohm R.A."/>
            <person name="Evans H.C."/>
            <person name="Brachmann A."/>
            <person name="Hughes D.P."/>
        </authorList>
    </citation>
    <scope>NUCLEOTIDE SEQUENCE [LARGE SCALE GENOMIC DNA]</scope>
    <source>
        <strain evidence="13 14">SC16a</strain>
    </source>
</reference>
<comment type="caution">
    <text evidence="13">The sequence shown here is derived from an EMBL/GenBank/DDBJ whole genome shotgun (WGS) entry which is preliminary data.</text>
</comment>
<feature type="transmembrane region" description="Helical" evidence="11">
    <location>
        <begin position="313"/>
        <end position="330"/>
    </location>
</feature>